<dbReference type="Pfam" id="PF02627">
    <property type="entry name" value="CMD"/>
    <property type="match status" value="1"/>
</dbReference>
<organism evidence="2 3">
    <name type="scientific">Terriglobus roseus</name>
    <dbReference type="NCBI Taxonomy" id="392734"/>
    <lineage>
        <taxon>Bacteria</taxon>
        <taxon>Pseudomonadati</taxon>
        <taxon>Acidobacteriota</taxon>
        <taxon>Terriglobia</taxon>
        <taxon>Terriglobales</taxon>
        <taxon>Acidobacteriaceae</taxon>
        <taxon>Terriglobus</taxon>
    </lineage>
</organism>
<dbReference type="SUPFAM" id="SSF69118">
    <property type="entry name" value="AhpD-like"/>
    <property type="match status" value="1"/>
</dbReference>
<gene>
    <name evidence="2" type="ORF">SAMN05444167_2095</name>
</gene>
<dbReference type="GO" id="GO:0051920">
    <property type="term" value="F:peroxiredoxin activity"/>
    <property type="evidence" value="ECO:0007669"/>
    <property type="project" value="InterPro"/>
</dbReference>
<dbReference type="RefSeq" id="WP_156785081.1">
    <property type="nucleotide sequence ID" value="NZ_LT629690.1"/>
</dbReference>
<dbReference type="EMBL" id="LT629690">
    <property type="protein sequence ID" value="SDF33477.1"/>
    <property type="molecule type" value="Genomic_DNA"/>
</dbReference>
<keyword evidence="2" id="KW-0560">Oxidoreductase</keyword>
<dbReference type="Gene3D" id="1.20.1290.10">
    <property type="entry name" value="AhpD-like"/>
    <property type="match status" value="1"/>
</dbReference>
<dbReference type="PANTHER" id="PTHR35446:SF3">
    <property type="entry name" value="CMD DOMAIN-CONTAINING PROTEIN"/>
    <property type="match status" value="1"/>
</dbReference>
<keyword evidence="2" id="KW-0575">Peroxidase</keyword>
<evidence type="ECO:0000313" key="2">
    <source>
        <dbReference type="EMBL" id="SDF33477.1"/>
    </source>
</evidence>
<protein>
    <submittedName>
        <fullName evidence="2">Alkylhydroperoxidase family enzyme, contains CxxC motif</fullName>
    </submittedName>
</protein>
<dbReference type="OrthoDB" id="9801997at2"/>
<dbReference type="Proteomes" id="UP000182427">
    <property type="component" value="Chromosome I"/>
</dbReference>
<keyword evidence="3" id="KW-1185">Reference proteome</keyword>
<sequence>MARIHVLTPETATQAQKEIFDATRAKFGKHPLLMSAMTNSTAMMSSYLTLFQNLTEGRFSKQLARKIGLAIGEENGCEYCISLLAAVAKQQKLTDEDIELARHGKSSDAKEQALLDFVLLVVRYKGDLTDAEVDAVKAAGWSDEDIAEVFGHLILNFLTNYFWKVARTDIDFPVLRLFDQSKIVRGSNGKPAPTV</sequence>
<name>A0A1G7K8K9_9BACT</name>
<reference evidence="2 3" key="1">
    <citation type="submission" date="2016-10" db="EMBL/GenBank/DDBJ databases">
        <authorList>
            <person name="de Groot N.N."/>
        </authorList>
    </citation>
    <scope>NUCLEOTIDE SEQUENCE [LARGE SCALE GENOMIC DNA]</scope>
    <source>
        <strain evidence="2 3">GAS232</strain>
    </source>
</reference>
<proteinExistence type="predicted"/>
<accession>A0A1G7K8K9</accession>
<evidence type="ECO:0000259" key="1">
    <source>
        <dbReference type="Pfam" id="PF02627"/>
    </source>
</evidence>
<dbReference type="InterPro" id="IPR029032">
    <property type="entry name" value="AhpD-like"/>
</dbReference>
<dbReference type="PANTHER" id="PTHR35446">
    <property type="entry name" value="SI:CH211-175M2.5"/>
    <property type="match status" value="1"/>
</dbReference>
<feature type="domain" description="Carboxymuconolactone decarboxylase-like" evidence="1">
    <location>
        <begin position="49"/>
        <end position="101"/>
    </location>
</feature>
<dbReference type="InterPro" id="IPR003779">
    <property type="entry name" value="CMD-like"/>
</dbReference>
<dbReference type="AlphaFoldDB" id="A0A1G7K8K9"/>
<evidence type="ECO:0000313" key="3">
    <source>
        <dbReference type="Proteomes" id="UP000182427"/>
    </source>
</evidence>